<evidence type="ECO:0000256" key="4">
    <source>
        <dbReference type="SAM" id="MobiDB-lite"/>
    </source>
</evidence>
<dbReference type="Pfam" id="PF04118">
    <property type="entry name" value="Dopey_N"/>
    <property type="match status" value="1"/>
</dbReference>
<feature type="compositionally biased region" description="Gly residues" evidence="4">
    <location>
        <begin position="250"/>
        <end position="261"/>
    </location>
</feature>
<accession>A0A4Q9KQ42</accession>
<evidence type="ECO:0000256" key="3">
    <source>
        <dbReference type="ARBA" id="ARBA00046326"/>
    </source>
</evidence>
<dbReference type="SUPFAM" id="SSF48371">
    <property type="entry name" value="ARM repeat"/>
    <property type="match status" value="1"/>
</dbReference>
<reference evidence="6 7" key="1">
    <citation type="submission" date="2017-12" db="EMBL/GenBank/DDBJ databases">
        <authorList>
            <person name="Pombert J.-F."/>
            <person name="Haag K.L."/>
            <person name="Ebert D."/>
        </authorList>
    </citation>
    <scope>NUCLEOTIDE SEQUENCE [LARGE SCALE GENOMIC DNA]</scope>
    <source>
        <strain evidence="6">IL-BN-2</strain>
    </source>
</reference>
<dbReference type="EMBL" id="PIXR01003821">
    <property type="protein sequence ID" value="TBT96475.1"/>
    <property type="molecule type" value="Genomic_DNA"/>
</dbReference>
<feature type="region of interest" description="Disordered" evidence="4">
    <location>
        <begin position="250"/>
        <end position="309"/>
    </location>
</feature>
<proteinExistence type="inferred from homology"/>
<dbReference type="AlphaFoldDB" id="A0A4Q9KQ42"/>
<feature type="compositionally biased region" description="Basic and acidic residues" evidence="4">
    <location>
        <begin position="299"/>
        <end position="309"/>
    </location>
</feature>
<dbReference type="GO" id="GO:0005768">
    <property type="term" value="C:endosome"/>
    <property type="evidence" value="ECO:0007669"/>
    <property type="project" value="TreeGrafter"/>
</dbReference>
<protein>
    <submittedName>
        <fullName evidence="6">Dopey-like protein</fullName>
    </submittedName>
</protein>
<dbReference type="GO" id="GO:0005802">
    <property type="term" value="C:trans-Golgi network"/>
    <property type="evidence" value="ECO:0007669"/>
    <property type="project" value="TreeGrafter"/>
</dbReference>
<organism evidence="6 7">
    <name type="scientific">Hamiltosporidium magnivora</name>
    <dbReference type="NCBI Taxonomy" id="148818"/>
    <lineage>
        <taxon>Eukaryota</taxon>
        <taxon>Fungi</taxon>
        <taxon>Fungi incertae sedis</taxon>
        <taxon>Microsporidia</taxon>
        <taxon>Dubosqiidae</taxon>
        <taxon>Hamiltosporidium</taxon>
    </lineage>
</organism>
<dbReference type="VEuPathDB" id="MicrosporidiaDB:CWI36_2418p0010"/>
<feature type="compositionally biased region" description="Basic and acidic residues" evidence="4">
    <location>
        <begin position="263"/>
        <end position="292"/>
    </location>
</feature>
<comment type="similarity">
    <text evidence="3">Belongs to the DOP1 family.</text>
</comment>
<feature type="domain" description="DOP1 N-terminal" evidence="5">
    <location>
        <begin position="5"/>
        <end position="237"/>
    </location>
</feature>
<dbReference type="Proteomes" id="UP000293045">
    <property type="component" value="Unassembled WGS sequence"/>
</dbReference>
<dbReference type="InterPro" id="IPR007249">
    <property type="entry name" value="DOP1_N"/>
</dbReference>
<dbReference type="InterPro" id="IPR016024">
    <property type="entry name" value="ARM-type_fold"/>
</dbReference>
<evidence type="ECO:0000256" key="1">
    <source>
        <dbReference type="ARBA" id="ARBA00022448"/>
    </source>
</evidence>
<evidence type="ECO:0000259" key="5">
    <source>
        <dbReference type="Pfam" id="PF04118"/>
    </source>
</evidence>
<gene>
    <name evidence="6" type="ORF">CWI39_3821p0010</name>
</gene>
<dbReference type="GO" id="GO:0015031">
    <property type="term" value="P:protein transport"/>
    <property type="evidence" value="ECO:0007669"/>
    <property type="project" value="UniProtKB-KW"/>
</dbReference>
<dbReference type="VEuPathDB" id="MicrosporidiaDB:CWI39_3821p0010"/>
<name>A0A4Q9KQ42_9MICR</name>
<dbReference type="GO" id="GO:0005829">
    <property type="term" value="C:cytosol"/>
    <property type="evidence" value="ECO:0007669"/>
    <property type="project" value="GOC"/>
</dbReference>
<dbReference type="PANTHER" id="PTHR14042:SF24">
    <property type="entry name" value="PROTEIN DOPEY-1 HOMOLOG"/>
    <property type="match status" value="1"/>
</dbReference>
<comment type="caution">
    <text evidence="6">The sequence shown here is derived from an EMBL/GenBank/DDBJ whole genome shotgun (WGS) entry which is preliminary data.</text>
</comment>
<feature type="non-terminal residue" evidence="6">
    <location>
        <position position="1"/>
    </location>
</feature>
<keyword evidence="2" id="KW-0653">Protein transport</keyword>
<evidence type="ECO:0000256" key="2">
    <source>
        <dbReference type="ARBA" id="ARBA00022927"/>
    </source>
</evidence>
<sequence length="336" mass="38498">NTDIRYNTEIKKKLDAFKTAKQWSDFISLLSSLDTTLKKHNTTYIPHKTQLFKRLSQCLNPALPSGVHNKVLQTYHIIFQKLDTQNFIKNFNLYTLGLFSFSIHTRLILKSQYVTLIHTHIIPLSPYLHPFISNILLGILPNLDEENTDHYSQALKCLKDLLTLIPLPLFNTSLFYLLQTCTHLRQPITNYLIKYSIQYKVYITLQTIKAFSYSLKDKEIFVLRSILDILIMKYNLKKILEYSGEGSGGVGGEGGDVGNGGSDKSKDTNGDNIDIRDNIDNKDKASINRDNIDNTNNIDNRDNIDNKDNIDIRDNIDNTPIIDKDIKDIINTDVKD</sequence>
<dbReference type="GO" id="GO:0006895">
    <property type="term" value="P:Golgi to endosome transport"/>
    <property type="evidence" value="ECO:0007669"/>
    <property type="project" value="InterPro"/>
</dbReference>
<keyword evidence="1" id="KW-0813">Transport</keyword>
<dbReference type="InterPro" id="IPR040314">
    <property type="entry name" value="DOP1"/>
</dbReference>
<evidence type="ECO:0000313" key="6">
    <source>
        <dbReference type="EMBL" id="TBT96475.1"/>
    </source>
</evidence>
<feature type="non-terminal residue" evidence="6">
    <location>
        <position position="336"/>
    </location>
</feature>
<evidence type="ECO:0000313" key="7">
    <source>
        <dbReference type="Proteomes" id="UP000293045"/>
    </source>
</evidence>
<dbReference type="PANTHER" id="PTHR14042">
    <property type="entry name" value="DOPEY-RELATED"/>
    <property type="match status" value="1"/>
</dbReference>